<sequence length="759" mass="84336">MSRSTCPKALLVLFAIFMFAPSPVAGSEEYRDVIIVIDISTSMSDRIEMAKTEAIKVISSARPGDRVAIITFGSSVHLLERRRINSRTDILALASAVDPLQAVDVNTNLPLAMQRSLQELHQLYEDSADRNRVLVWLSDDRNNPPPDLPEPITFKTLKQKQLEQLPDEKWFEFSPAIEPEVESDMEWFVGWANRNPMELRVEAVDADMGILFTSDLQRHLSVSFTPDSKAVWGTILMVTGEITDGASRTPVVIDPPVIVCDGAEWSQDLSILFPRKPGNYTCTIRFSSPAEKALRISPAEIVLKARIQPEMKTIASATNDFADTASEYDVPSRIRPLTTRGQMGSPETAEDFEQLAAEEGLLFESIKPGNRYTQRVHLYPTENVPVESIEMKTNLALPAGLGIQSAFSVVDGVLVADMVLAAADNCQLPEDCDLRGNVSFVSSVSRAEIFPASVPVRITTKEKGMPADILEPPPPVAKTRRFSIEKSFFALLPKVPIFLAVVLLVAGVLYTVKQVMFRPRLFGSLERINNTNGAASHFDLQKIGKRGSIVIGKSENADITLTEPGVDELHALLVPMVTRAGNTMFVRPLSQSRVLVNRVQYAQPKEIVNGDFITIGSAVFVYKCRPVSREAIVEFLTGNCMRGTLISWDVDAPEFKFLPKDASSDDEALVISFSEIKTISFLSKKSRFPFNRSGKANQRNRGRPLEVVLQDGQLLEGYGTIESNTWNKRFYLIPKETREIALILIERASVQHVFEQSMF</sequence>
<keyword evidence="2" id="KW-0732">Signal</keyword>
<comment type="caution">
    <text evidence="5">The sequence shown here is derived from an EMBL/GenBank/DDBJ whole genome shotgun (WGS) entry which is preliminary data.</text>
</comment>
<name>A0A3A4P9L2_ABYX5</name>
<feature type="domain" description="VWFA" evidence="4">
    <location>
        <begin position="32"/>
        <end position="150"/>
    </location>
</feature>
<dbReference type="PANTHER" id="PTHR10579:SF167">
    <property type="entry name" value="OS02G0619600 PROTEIN"/>
    <property type="match status" value="1"/>
</dbReference>
<dbReference type="InterPro" id="IPR054251">
    <property type="entry name" value="DUF6982"/>
</dbReference>
<dbReference type="CDD" id="cd00198">
    <property type="entry name" value="vWFA"/>
    <property type="match status" value="1"/>
</dbReference>
<dbReference type="PROSITE" id="PS50006">
    <property type="entry name" value="FHA_DOMAIN"/>
    <property type="match status" value="1"/>
</dbReference>
<dbReference type="Gene3D" id="3.40.50.410">
    <property type="entry name" value="von Willebrand factor, type A domain"/>
    <property type="match status" value="1"/>
</dbReference>
<dbReference type="InterPro" id="IPR008984">
    <property type="entry name" value="SMAD_FHA_dom_sf"/>
</dbReference>
<proteinExistence type="predicted"/>
<dbReference type="SUPFAM" id="SSF53300">
    <property type="entry name" value="vWA-like"/>
    <property type="match status" value="1"/>
</dbReference>
<dbReference type="Pfam" id="PF22478">
    <property type="entry name" value="DUF6982"/>
    <property type="match status" value="1"/>
</dbReference>
<dbReference type="Gene3D" id="2.60.200.20">
    <property type="match status" value="1"/>
</dbReference>
<dbReference type="InterPro" id="IPR051266">
    <property type="entry name" value="CLCR"/>
</dbReference>
<dbReference type="PROSITE" id="PS50234">
    <property type="entry name" value="VWFA"/>
    <property type="match status" value="1"/>
</dbReference>
<dbReference type="InterPro" id="IPR002035">
    <property type="entry name" value="VWF_A"/>
</dbReference>
<dbReference type="Pfam" id="PF00498">
    <property type="entry name" value="FHA"/>
    <property type="match status" value="1"/>
</dbReference>
<feature type="chain" id="PRO_5017201642" evidence="2">
    <location>
        <begin position="26"/>
        <end position="759"/>
    </location>
</feature>
<dbReference type="PANTHER" id="PTHR10579">
    <property type="entry name" value="CALCIUM-ACTIVATED CHLORIDE CHANNEL REGULATOR"/>
    <property type="match status" value="1"/>
</dbReference>
<dbReference type="EMBL" id="QZKU01000032">
    <property type="protein sequence ID" value="RJP24644.1"/>
    <property type="molecule type" value="Genomic_DNA"/>
</dbReference>
<reference evidence="5 6" key="1">
    <citation type="journal article" date="2017" name="ISME J.">
        <title>Energy and carbon metabolisms in a deep terrestrial subsurface fluid microbial community.</title>
        <authorList>
            <person name="Momper L."/>
            <person name="Jungbluth S.P."/>
            <person name="Lee M.D."/>
            <person name="Amend J.P."/>
        </authorList>
    </citation>
    <scope>NUCLEOTIDE SEQUENCE [LARGE SCALE GENOMIC DNA]</scope>
    <source>
        <strain evidence="5">SURF_5</strain>
    </source>
</reference>
<dbReference type="SUPFAM" id="SSF49879">
    <property type="entry name" value="SMAD/FHA domain"/>
    <property type="match status" value="1"/>
</dbReference>
<dbReference type="SMART" id="SM00327">
    <property type="entry name" value="VWA"/>
    <property type="match status" value="1"/>
</dbReference>
<gene>
    <name evidence="5" type="ORF">C4520_03575</name>
</gene>
<accession>A0A3A4P9L2</accession>
<dbReference type="Pfam" id="PF13519">
    <property type="entry name" value="VWA_2"/>
    <property type="match status" value="1"/>
</dbReference>
<feature type="transmembrane region" description="Helical" evidence="1">
    <location>
        <begin position="488"/>
        <end position="512"/>
    </location>
</feature>
<evidence type="ECO:0000256" key="2">
    <source>
        <dbReference type="SAM" id="SignalP"/>
    </source>
</evidence>
<feature type="signal peptide" evidence="2">
    <location>
        <begin position="1"/>
        <end position="25"/>
    </location>
</feature>
<organism evidence="5 6">
    <name type="scientific">Abyssobacteria bacterium (strain SURF_5)</name>
    <dbReference type="NCBI Taxonomy" id="2093360"/>
    <lineage>
        <taxon>Bacteria</taxon>
        <taxon>Pseudomonadati</taxon>
        <taxon>Candidatus Hydrogenedentota</taxon>
        <taxon>Candidatus Abyssobacteria</taxon>
    </lineage>
</organism>
<dbReference type="CDD" id="cd00060">
    <property type="entry name" value="FHA"/>
    <property type="match status" value="1"/>
</dbReference>
<dbReference type="InterPro" id="IPR000253">
    <property type="entry name" value="FHA_dom"/>
</dbReference>
<protein>
    <submittedName>
        <fullName evidence="5">VWA domain-containing protein</fullName>
    </submittedName>
</protein>
<keyword evidence="1" id="KW-0812">Transmembrane</keyword>
<dbReference type="AlphaFoldDB" id="A0A3A4P9L2"/>
<evidence type="ECO:0000313" key="6">
    <source>
        <dbReference type="Proteomes" id="UP000265882"/>
    </source>
</evidence>
<keyword evidence="1" id="KW-1133">Transmembrane helix</keyword>
<evidence type="ECO:0000256" key="1">
    <source>
        <dbReference type="SAM" id="Phobius"/>
    </source>
</evidence>
<feature type="domain" description="FHA" evidence="3">
    <location>
        <begin position="549"/>
        <end position="601"/>
    </location>
</feature>
<evidence type="ECO:0000259" key="3">
    <source>
        <dbReference type="PROSITE" id="PS50006"/>
    </source>
</evidence>
<dbReference type="Proteomes" id="UP000265882">
    <property type="component" value="Unassembled WGS sequence"/>
</dbReference>
<evidence type="ECO:0000259" key="4">
    <source>
        <dbReference type="PROSITE" id="PS50234"/>
    </source>
</evidence>
<dbReference type="InterPro" id="IPR036465">
    <property type="entry name" value="vWFA_dom_sf"/>
</dbReference>
<evidence type="ECO:0000313" key="5">
    <source>
        <dbReference type="EMBL" id="RJP24644.1"/>
    </source>
</evidence>
<keyword evidence="1" id="KW-0472">Membrane</keyword>